<dbReference type="OrthoDB" id="9148571at2"/>
<name>A0A1H0URS2_9PSEU</name>
<dbReference type="RefSeq" id="WP_090101139.1">
    <property type="nucleotide sequence ID" value="NZ_FNIX01000012.1"/>
</dbReference>
<feature type="compositionally biased region" description="Basic and acidic residues" evidence="1">
    <location>
        <begin position="522"/>
        <end position="536"/>
    </location>
</feature>
<evidence type="ECO:0000256" key="1">
    <source>
        <dbReference type="SAM" id="MobiDB-lite"/>
    </source>
</evidence>
<protein>
    <submittedName>
        <fullName evidence="2">Uncharacterized protein</fullName>
    </submittedName>
</protein>
<dbReference type="STRING" id="641025.SAMN05421507_112201"/>
<accession>A0A1H0URS2</accession>
<evidence type="ECO:0000313" key="3">
    <source>
        <dbReference type="Proteomes" id="UP000199691"/>
    </source>
</evidence>
<reference evidence="3" key="1">
    <citation type="submission" date="2016-10" db="EMBL/GenBank/DDBJ databases">
        <authorList>
            <person name="Varghese N."/>
            <person name="Submissions S."/>
        </authorList>
    </citation>
    <scope>NUCLEOTIDE SEQUENCE [LARGE SCALE GENOMIC DNA]</scope>
    <source>
        <strain evidence="3">CGMCC 4.6609</strain>
    </source>
</reference>
<gene>
    <name evidence="2" type="ORF">SAMN05421507_112201</name>
</gene>
<keyword evidence="3" id="KW-1185">Reference proteome</keyword>
<dbReference type="Proteomes" id="UP000199691">
    <property type="component" value="Unassembled WGS sequence"/>
</dbReference>
<organism evidence="2 3">
    <name type="scientific">Lentzea jiangxiensis</name>
    <dbReference type="NCBI Taxonomy" id="641025"/>
    <lineage>
        <taxon>Bacteria</taxon>
        <taxon>Bacillati</taxon>
        <taxon>Actinomycetota</taxon>
        <taxon>Actinomycetes</taxon>
        <taxon>Pseudonocardiales</taxon>
        <taxon>Pseudonocardiaceae</taxon>
        <taxon>Lentzea</taxon>
    </lineage>
</organism>
<evidence type="ECO:0000313" key="2">
    <source>
        <dbReference type="EMBL" id="SDP68783.1"/>
    </source>
</evidence>
<feature type="region of interest" description="Disordered" evidence="1">
    <location>
        <begin position="522"/>
        <end position="550"/>
    </location>
</feature>
<dbReference type="AlphaFoldDB" id="A0A1H0URS2"/>
<proteinExistence type="predicted"/>
<sequence length="1138" mass="122920">MSELLWVAVPDGLRPSGKASIRVLVVPRLAAGSISDFGLDDWPSTLTGDAGFQLRTRTSAGEAIATHRIEHVARARSDVWTAFFGGDAGLLNEWEHKTVTPPMVSQTCHDARKAATTYRAVTRKGAQNDPAATDAVIRTEIAGWAAPLPAAPPPVGEPPAHVPPDFHRTVSTLREHPAVLLELGLVFELLVDVADLGLGTSTGGRALSVRCVDPPFLRALVTSPWTRYELTGAIFRPAPAQGTTSGIRAGVLDLSDSRSLTDPTAPPEPGRWAISTFDVDGVVGGLRQAAHDNAKNPPVHATMPSIRSAGFALLRPGRHADFAHRMRLGDLHRAADSMADAELTADDLVLGYRVDVRREGSAWRSVCERDVTYRVNGLAIGVGREEGHVKPFAAVRGADGVLRADEVVLRWDGWNLALPRPNLRGDTPGPARNPEHPLPFDFDWDSEIPRGRLPALRFADRYQLRVRVADLAGGGLGLTDLQGNAAASASVTYRRHDPVQPPVLRGPATFAAGAALDRLVVRSDRDRTPDQLHADDPDYPLTESRELHPPTVPFGLVEQHRVLDALTDEQSFALAHQAMHADAAGSGLPDPVANGVMAHVPKAPGGPPAPLGDDRDWVPRWPERRPKKVTLAAHTDPSVPVTLRWRDAGTLELTLAKAEQAVVELSSTIDGELENHLAIQDFLANPPISPDDTKRGRNPVVTPPRRILVVHAVKRPLVDPRWDTPLAVTRAHHDTTAVLNPVFPRSGLDTDSTGRLDVAAVWTEFEDVGAQAGPGQRRVVVEHLHSETIARSDDQVTRLAVRHEFGDTKHRRVTYTLNAISRFREYFKESELDSAFEARLPQGPVNVLSSARPSAPAVLAVTPAFRLHRTRPNADRVEHLRLGQVLRVELARPWYETGEGEQLAVVAGPGAGTRMGRDPLFGTPSVVTVTPADWFRTPGAVTRLTLPETGQQVTVVPYPVSPGGDRWHADVELSPPAAGQSYHPFVSLVVARYQPDSLQGLQLSTVVTADTVPLLPDRRVVVDRNGNQVRVIVSGVSPAPLNRLEVVLESCPAGADAEALDLVSDDPAVSAWRKVTAVTRAADGAIPPITLPSATGRLRLRLCESENLAGVASADTPRELGQRNVFVDTVLLPAEWRP</sequence>
<dbReference type="EMBL" id="FNIX01000012">
    <property type="protein sequence ID" value="SDP68783.1"/>
    <property type="molecule type" value="Genomic_DNA"/>
</dbReference>